<accession>A0A660KNY0</accession>
<evidence type="ECO:0000256" key="1">
    <source>
        <dbReference type="ARBA" id="ARBA00023015"/>
    </source>
</evidence>
<evidence type="ECO:0000256" key="4">
    <source>
        <dbReference type="ARBA" id="ARBA00023242"/>
    </source>
</evidence>
<evidence type="ECO:0000256" key="3">
    <source>
        <dbReference type="ARBA" id="ARBA00023163"/>
    </source>
</evidence>
<dbReference type="AlphaFoldDB" id="A0A660KNY0"/>
<dbReference type="GO" id="GO:0003677">
    <property type="term" value="F:DNA binding"/>
    <property type="evidence" value="ECO:0007669"/>
    <property type="project" value="UniProtKB-KW"/>
</dbReference>
<dbReference type="EMBL" id="CM017324">
    <property type="protein sequence ID" value="KAE8038112.1"/>
    <property type="molecule type" value="Genomic_DNA"/>
</dbReference>
<dbReference type="SUPFAM" id="SSF101941">
    <property type="entry name" value="NAC domain"/>
    <property type="match status" value="1"/>
</dbReference>
<dbReference type="InterPro" id="IPR003441">
    <property type="entry name" value="NAC-dom"/>
</dbReference>
<dbReference type="Proteomes" id="UP000327013">
    <property type="component" value="Chromosome 4"/>
</dbReference>
<evidence type="ECO:0000256" key="5">
    <source>
        <dbReference type="SAM" id="MobiDB-lite"/>
    </source>
</evidence>
<dbReference type="PANTHER" id="PTHR31719:SF179">
    <property type="entry name" value="OS08G0148400 PROTEIN"/>
    <property type="match status" value="1"/>
</dbReference>
<dbReference type="GO" id="GO:0006355">
    <property type="term" value="P:regulation of DNA-templated transcription"/>
    <property type="evidence" value="ECO:0007669"/>
    <property type="project" value="InterPro"/>
</dbReference>
<evidence type="ECO:0000313" key="8">
    <source>
        <dbReference type="Proteomes" id="UP000327013"/>
    </source>
</evidence>
<gene>
    <name evidence="7" type="ORF">FH972_010654</name>
</gene>
<feature type="compositionally biased region" description="Acidic residues" evidence="5">
    <location>
        <begin position="92"/>
        <end position="102"/>
    </location>
</feature>
<evidence type="ECO:0000259" key="6">
    <source>
        <dbReference type="Pfam" id="PF02365"/>
    </source>
</evidence>
<dbReference type="Pfam" id="PF02365">
    <property type="entry name" value="NAM"/>
    <property type="match status" value="1"/>
</dbReference>
<keyword evidence="3" id="KW-0804">Transcription</keyword>
<evidence type="ECO:0000256" key="2">
    <source>
        <dbReference type="ARBA" id="ARBA00023125"/>
    </source>
</evidence>
<organism evidence="7 8">
    <name type="scientific">Carpinus fangiana</name>
    <dbReference type="NCBI Taxonomy" id="176857"/>
    <lineage>
        <taxon>Eukaryota</taxon>
        <taxon>Viridiplantae</taxon>
        <taxon>Streptophyta</taxon>
        <taxon>Embryophyta</taxon>
        <taxon>Tracheophyta</taxon>
        <taxon>Spermatophyta</taxon>
        <taxon>Magnoliopsida</taxon>
        <taxon>eudicotyledons</taxon>
        <taxon>Gunneridae</taxon>
        <taxon>Pentapetalae</taxon>
        <taxon>rosids</taxon>
        <taxon>fabids</taxon>
        <taxon>Fagales</taxon>
        <taxon>Betulaceae</taxon>
        <taxon>Carpinus</taxon>
    </lineage>
</organism>
<dbReference type="InterPro" id="IPR036093">
    <property type="entry name" value="NAC_dom_sf"/>
</dbReference>
<keyword evidence="8" id="KW-1185">Reference proteome</keyword>
<proteinExistence type="predicted"/>
<reference evidence="7 8" key="1">
    <citation type="submission" date="2019-06" db="EMBL/GenBank/DDBJ databases">
        <title>A chromosomal-level reference genome of Carpinus fangiana (Coryloideae, Betulaceae).</title>
        <authorList>
            <person name="Yang X."/>
            <person name="Wang Z."/>
            <person name="Zhang L."/>
            <person name="Hao G."/>
            <person name="Liu J."/>
            <person name="Yang Y."/>
        </authorList>
    </citation>
    <scope>NUCLEOTIDE SEQUENCE [LARGE SCALE GENOMIC DNA]</scope>
    <source>
        <strain evidence="7">Cfa_2016G</strain>
        <tissue evidence="7">Leaf</tissue>
    </source>
</reference>
<feature type="region of interest" description="Disordered" evidence="5">
    <location>
        <begin position="92"/>
        <end position="117"/>
    </location>
</feature>
<keyword evidence="4" id="KW-0539">Nucleus</keyword>
<dbReference type="PANTHER" id="PTHR31719">
    <property type="entry name" value="NAC TRANSCRIPTION FACTOR 56"/>
    <property type="match status" value="1"/>
</dbReference>
<keyword evidence="2" id="KW-0238">DNA-binding</keyword>
<keyword evidence="1" id="KW-0805">Transcription regulation</keyword>
<sequence>MEAEDTMRKRNREVDDAYYRGLPTGYRFIPSAEELVRDYLKPKLYNLLLPPNQIIDVNLSRYNPEVLADEWVLCKIYKKVYANKSKKAEEEYFEDVEEDEDEVSRQEDEFTTSFPFNSNGAPQQSPFLPSLPCNSNGFPKQFRRIEQPPPLQLPSFTVNEFTAPLPCNSNGAALQQHIEHFSTSLDWNSIGAPQPPTLQLPPSYVNRIYKDVEMEVISAAPLPCDSNNGALQQSQPFEPIIIYDGSGGAIYLSDEGGVFNEPFLQGYTVATTNNPPHTNGALQNEKGRPL</sequence>
<evidence type="ECO:0000313" key="7">
    <source>
        <dbReference type="EMBL" id="KAE8038112.1"/>
    </source>
</evidence>
<protein>
    <recommendedName>
        <fullName evidence="6">NAC domain-containing protein</fullName>
    </recommendedName>
</protein>
<name>A0A660KNY0_9ROSI</name>
<feature type="domain" description="NAC" evidence="6">
    <location>
        <begin position="23"/>
        <end position="70"/>
    </location>
</feature>